<keyword evidence="4 13" id="KW-0328">Glycosyltransferase</keyword>
<evidence type="ECO:0000256" key="1">
    <source>
        <dbReference type="ARBA" id="ARBA00004648"/>
    </source>
</evidence>
<dbReference type="PANTHER" id="PTHR11929:SF145">
    <property type="entry name" value="ALPHA-(1,3)-FUCOSYLTRANSFERASE FUT-1"/>
    <property type="match status" value="1"/>
</dbReference>
<dbReference type="PANTHER" id="PTHR11929">
    <property type="entry name" value="ALPHA- 1,3 -FUCOSYLTRANSFERASE"/>
    <property type="match status" value="1"/>
</dbReference>
<dbReference type="Gene3D" id="3.40.50.11660">
    <property type="entry name" value="Glycosyl transferase family 10, C-terminal domain"/>
    <property type="match status" value="1"/>
</dbReference>
<dbReference type="AlphaFoldDB" id="A0A6F9DCM0"/>
<evidence type="ECO:0000256" key="2">
    <source>
        <dbReference type="ARBA" id="ARBA00004922"/>
    </source>
</evidence>
<evidence type="ECO:0000256" key="11">
    <source>
        <dbReference type="ARBA" id="ARBA00047273"/>
    </source>
</evidence>
<keyword evidence="9 13" id="KW-0472">Membrane</keyword>
<evidence type="ECO:0000256" key="4">
    <source>
        <dbReference type="ARBA" id="ARBA00022676"/>
    </source>
</evidence>
<dbReference type="InterPro" id="IPR038577">
    <property type="entry name" value="GT10-like_C_sf"/>
</dbReference>
<evidence type="ECO:0000313" key="16">
    <source>
        <dbReference type="EMBL" id="CAB3247658.1"/>
    </source>
</evidence>
<keyword evidence="8 13" id="KW-1133">Transmembrane helix</keyword>
<sequence>MDAPSDLKLRVAALLTARKIRNLNFTVIVLNVALIVFVFLMLDQGPPILRMSRKSEEAIDITDRELKAALARSNEKLTILLMYPERWDANNVMRLPYHCGNCEVSLDKSKVENPSTKALVFNFNDPIKEIAPQTRRRDQYYVWITAESPVALYHLRKMDLKGFDDFFNLTMSYRRDSDVYSPYGTHQQLRSYRKDLPFSDAELDTWVKSKSKVALWVASNCHATKHAVARKDYVMELIKAGLDVELGGKCFQNSAANFRNHKFKFYLAFENAWHCRDYITEKFWHSGLRSGVVPVVLGPPKRDYETIAPSPKSFIYAGDFPTPRHLAEYLNYLDKNDSAYKEYLNWMKTDRKEVKERDRVTGFCQLCRILHGINVDNVYNPDYKAKYKHIPLYQRPEGPRIVYSLNEWFYGSDYKECLGVSGLET</sequence>
<comment type="similarity">
    <text evidence="3 13">Belongs to the glycosyltransferase 10 family.</text>
</comment>
<comment type="subcellular location">
    <subcellularLocation>
        <location evidence="1">Endoplasmic reticulum membrane</location>
        <topology evidence="1">Single-pass type II membrane protein</topology>
    </subcellularLocation>
    <subcellularLocation>
        <location evidence="13">Golgi apparatus</location>
        <location evidence="13">Golgi stack membrane</location>
        <topology evidence="13">Single-pass type II membrane protein</topology>
    </subcellularLocation>
</comment>
<evidence type="ECO:0000256" key="7">
    <source>
        <dbReference type="ARBA" id="ARBA00022968"/>
    </source>
</evidence>
<evidence type="ECO:0000256" key="6">
    <source>
        <dbReference type="ARBA" id="ARBA00022692"/>
    </source>
</evidence>
<feature type="domain" description="Fucosyltransferase C-terminal" evidence="14">
    <location>
        <begin position="208"/>
        <end position="375"/>
    </location>
</feature>
<dbReference type="Pfam" id="PF00852">
    <property type="entry name" value="Glyco_transf_10"/>
    <property type="match status" value="1"/>
</dbReference>
<evidence type="ECO:0000256" key="12">
    <source>
        <dbReference type="ARBA" id="ARBA00048647"/>
    </source>
</evidence>
<comment type="catalytic activity">
    <reaction evidence="11">
        <text>L-threonyl-[protein] + GDP-beta-L-fucose = 3-O-(alpha-L-fucosyl)-L-threonyl-[protein] + GDP + H(+)</text>
        <dbReference type="Rhea" id="RHEA:70491"/>
        <dbReference type="Rhea" id="RHEA-COMP:11060"/>
        <dbReference type="Rhea" id="RHEA-COMP:17915"/>
        <dbReference type="ChEBI" id="CHEBI:15378"/>
        <dbReference type="ChEBI" id="CHEBI:30013"/>
        <dbReference type="ChEBI" id="CHEBI:57273"/>
        <dbReference type="ChEBI" id="CHEBI:58189"/>
        <dbReference type="ChEBI" id="CHEBI:189631"/>
        <dbReference type="EC" id="2.4.1.221"/>
    </reaction>
    <physiologicalReaction direction="left-to-right" evidence="11">
        <dbReference type="Rhea" id="RHEA:70492"/>
    </physiologicalReaction>
</comment>
<evidence type="ECO:0000259" key="14">
    <source>
        <dbReference type="Pfam" id="PF00852"/>
    </source>
</evidence>
<keyword evidence="13" id="KW-0333">Golgi apparatus</keyword>
<keyword evidence="10" id="KW-0325">Glycoprotein</keyword>
<comment type="pathway">
    <text evidence="2">Protein modification; protein glycosylation.</text>
</comment>
<evidence type="ECO:0000256" key="5">
    <source>
        <dbReference type="ARBA" id="ARBA00022679"/>
    </source>
</evidence>
<proteinExistence type="evidence at transcript level"/>
<evidence type="ECO:0000256" key="10">
    <source>
        <dbReference type="ARBA" id="ARBA00023180"/>
    </source>
</evidence>
<dbReference type="Pfam" id="PF17039">
    <property type="entry name" value="Glyco_tran_10_N"/>
    <property type="match status" value="1"/>
</dbReference>
<protein>
    <recommendedName>
        <fullName evidence="13">Fucosyltransferase</fullName>
        <ecNumber evidence="13">2.4.1.-</ecNumber>
    </recommendedName>
</protein>
<comment type="catalytic activity">
    <reaction evidence="12">
        <text>L-seryl-[protein] + GDP-beta-L-fucose = 3-O-(alpha-L-fucosyl)-L-seryl-[protein] + GDP + H(+)</text>
        <dbReference type="Rhea" id="RHEA:63644"/>
        <dbReference type="Rhea" id="RHEA-COMP:9863"/>
        <dbReference type="Rhea" id="RHEA-COMP:17914"/>
        <dbReference type="ChEBI" id="CHEBI:15378"/>
        <dbReference type="ChEBI" id="CHEBI:29999"/>
        <dbReference type="ChEBI" id="CHEBI:57273"/>
        <dbReference type="ChEBI" id="CHEBI:58189"/>
        <dbReference type="ChEBI" id="CHEBI:189632"/>
        <dbReference type="EC" id="2.4.1.221"/>
    </reaction>
    <physiologicalReaction direction="left-to-right" evidence="12">
        <dbReference type="Rhea" id="RHEA:63645"/>
    </physiologicalReaction>
</comment>
<keyword evidence="5 13" id="KW-0808">Transferase</keyword>
<evidence type="ECO:0000259" key="15">
    <source>
        <dbReference type="Pfam" id="PF17039"/>
    </source>
</evidence>
<keyword evidence="7" id="KW-0735">Signal-anchor</keyword>
<evidence type="ECO:0000256" key="9">
    <source>
        <dbReference type="ARBA" id="ARBA00023136"/>
    </source>
</evidence>
<dbReference type="EC" id="2.4.1.-" evidence="13"/>
<dbReference type="InterPro" id="IPR001503">
    <property type="entry name" value="Glyco_trans_10"/>
</dbReference>
<feature type="domain" description="Fucosyltransferase N-terminal" evidence="15">
    <location>
        <begin position="77"/>
        <end position="184"/>
    </location>
</feature>
<evidence type="ECO:0000256" key="13">
    <source>
        <dbReference type="RuleBase" id="RU003832"/>
    </source>
</evidence>
<dbReference type="GO" id="GO:0046922">
    <property type="term" value="F:peptide-O-fucosyltransferase activity"/>
    <property type="evidence" value="ECO:0007669"/>
    <property type="project" value="UniProtKB-EC"/>
</dbReference>
<keyword evidence="6 13" id="KW-0812">Transmembrane</keyword>
<dbReference type="GO" id="GO:0032580">
    <property type="term" value="C:Golgi cisterna membrane"/>
    <property type="evidence" value="ECO:0007669"/>
    <property type="project" value="UniProtKB-SubCell"/>
</dbReference>
<dbReference type="GO" id="GO:0005789">
    <property type="term" value="C:endoplasmic reticulum membrane"/>
    <property type="evidence" value="ECO:0007669"/>
    <property type="project" value="UniProtKB-SubCell"/>
</dbReference>
<dbReference type="SUPFAM" id="SSF53756">
    <property type="entry name" value="UDP-Glycosyltransferase/glycogen phosphorylase"/>
    <property type="match status" value="1"/>
</dbReference>
<evidence type="ECO:0000256" key="3">
    <source>
        <dbReference type="ARBA" id="ARBA00008919"/>
    </source>
</evidence>
<dbReference type="FunFam" id="3.40.50.11660:FF:000002">
    <property type="entry name" value="Alpha-(1,3)-fucosyltransferase"/>
    <property type="match status" value="1"/>
</dbReference>
<organism evidence="16">
    <name type="scientific">Phallusia mammillata</name>
    <dbReference type="NCBI Taxonomy" id="59560"/>
    <lineage>
        <taxon>Eukaryota</taxon>
        <taxon>Metazoa</taxon>
        <taxon>Chordata</taxon>
        <taxon>Tunicata</taxon>
        <taxon>Ascidiacea</taxon>
        <taxon>Phlebobranchia</taxon>
        <taxon>Ascidiidae</taxon>
        <taxon>Phallusia</taxon>
    </lineage>
</organism>
<dbReference type="UniPathway" id="UPA00378"/>
<dbReference type="InterPro" id="IPR031481">
    <property type="entry name" value="Glyco_tran_10_N"/>
</dbReference>
<name>A0A6F9DCM0_9ASCI</name>
<evidence type="ECO:0000256" key="8">
    <source>
        <dbReference type="ARBA" id="ARBA00022989"/>
    </source>
</evidence>
<dbReference type="GO" id="GO:0046920">
    <property type="term" value="F:alpha-(1-&gt;3)-fucosyltransferase activity"/>
    <property type="evidence" value="ECO:0007669"/>
    <property type="project" value="TreeGrafter"/>
</dbReference>
<reference evidence="16" key="1">
    <citation type="submission" date="2020-04" db="EMBL/GenBank/DDBJ databases">
        <authorList>
            <person name="Neveu A P."/>
        </authorList>
    </citation>
    <scope>NUCLEOTIDE SEQUENCE</scope>
    <source>
        <tissue evidence="16">Whole embryo</tissue>
    </source>
</reference>
<gene>
    <name evidence="16" type="primary">Fut9</name>
</gene>
<dbReference type="InterPro" id="IPR055270">
    <property type="entry name" value="Glyco_tran_10_C"/>
</dbReference>
<accession>A0A6F9DCM0</accession>
<dbReference type="EMBL" id="LR785315">
    <property type="protein sequence ID" value="CAB3247658.1"/>
    <property type="molecule type" value="mRNA"/>
</dbReference>
<feature type="transmembrane region" description="Helical" evidence="13">
    <location>
        <begin position="23"/>
        <end position="42"/>
    </location>
</feature>